<keyword evidence="2" id="KW-1185">Reference proteome</keyword>
<organism evidence="1 2">
    <name type="scientific">Daphnia magna</name>
    <dbReference type="NCBI Taxonomy" id="35525"/>
    <lineage>
        <taxon>Eukaryota</taxon>
        <taxon>Metazoa</taxon>
        <taxon>Ecdysozoa</taxon>
        <taxon>Arthropoda</taxon>
        <taxon>Crustacea</taxon>
        <taxon>Branchiopoda</taxon>
        <taxon>Diplostraca</taxon>
        <taxon>Cladocera</taxon>
        <taxon>Anomopoda</taxon>
        <taxon>Daphniidae</taxon>
        <taxon>Daphnia</taxon>
    </lineage>
</organism>
<proteinExistence type="predicted"/>
<evidence type="ECO:0000313" key="1">
    <source>
        <dbReference type="EMBL" id="KAK4004288.1"/>
    </source>
</evidence>
<evidence type="ECO:0000313" key="2">
    <source>
        <dbReference type="Proteomes" id="UP001234178"/>
    </source>
</evidence>
<accession>A0ABQ9YUF0</accession>
<dbReference type="EMBL" id="JAOYFB010000001">
    <property type="protein sequence ID" value="KAK4004288.1"/>
    <property type="molecule type" value="Genomic_DNA"/>
</dbReference>
<dbReference type="Proteomes" id="UP001234178">
    <property type="component" value="Unassembled WGS sequence"/>
</dbReference>
<protein>
    <submittedName>
        <fullName evidence="1">Uncharacterized protein</fullName>
    </submittedName>
</protein>
<comment type="caution">
    <text evidence="1">The sequence shown here is derived from an EMBL/GenBank/DDBJ whole genome shotgun (WGS) entry which is preliminary data.</text>
</comment>
<gene>
    <name evidence="1" type="ORF">OUZ56_006028</name>
</gene>
<name>A0ABQ9YUF0_9CRUS</name>
<sequence>MAVECHKALANIRSELVVIGVPFTTDPHHRLLRRYSLSSHYGAFVILEHIAKRCRDHRCVTATSVYIRRPLK</sequence>
<reference evidence="1 2" key="1">
    <citation type="journal article" date="2023" name="Nucleic Acids Res.">
        <title>The hologenome of Daphnia magna reveals possible DNA methylation and microbiome-mediated evolution of the host genome.</title>
        <authorList>
            <person name="Chaturvedi A."/>
            <person name="Li X."/>
            <person name="Dhandapani V."/>
            <person name="Marshall H."/>
            <person name="Kissane S."/>
            <person name="Cuenca-Cambronero M."/>
            <person name="Asole G."/>
            <person name="Calvet F."/>
            <person name="Ruiz-Romero M."/>
            <person name="Marangio P."/>
            <person name="Guigo R."/>
            <person name="Rago D."/>
            <person name="Mirbahai L."/>
            <person name="Eastwood N."/>
            <person name="Colbourne J.K."/>
            <person name="Zhou J."/>
            <person name="Mallon E."/>
            <person name="Orsini L."/>
        </authorList>
    </citation>
    <scope>NUCLEOTIDE SEQUENCE [LARGE SCALE GENOMIC DNA]</scope>
    <source>
        <strain evidence="1">LRV0_1</strain>
    </source>
</reference>